<keyword evidence="6" id="KW-1185">Reference proteome</keyword>
<accession>A0A4S4M7J0</accession>
<dbReference type="SMART" id="SM00326">
    <property type="entry name" value="SH3"/>
    <property type="match status" value="1"/>
</dbReference>
<dbReference type="PANTHER" id="PTHR45929">
    <property type="entry name" value="JAK PATHWAY SIGNAL TRANSDUCTION ADAPTOR MOLECULE"/>
    <property type="match status" value="1"/>
</dbReference>
<comment type="caution">
    <text evidence="5">The sequence shown here is derived from an EMBL/GenBank/DDBJ whole genome shotgun (WGS) entry which is preliminary data.</text>
</comment>
<evidence type="ECO:0000313" key="5">
    <source>
        <dbReference type="EMBL" id="THH21262.1"/>
    </source>
</evidence>
<reference evidence="5 6" key="1">
    <citation type="submission" date="2019-02" db="EMBL/GenBank/DDBJ databases">
        <title>Genome sequencing of the rare red list fungi Bondarzewia mesenterica.</title>
        <authorList>
            <person name="Buettner E."/>
            <person name="Kellner H."/>
        </authorList>
    </citation>
    <scope>NUCLEOTIDE SEQUENCE [LARGE SCALE GENOMIC DNA]</scope>
    <source>
        <strain evidence="5 6">DSM 108281</strain>
    </source>
</reference>
<feature type="region of interest" description="Disordered" evidence="3">
    <location>
        <begin position="151"/>
        <end position="185"/>
    </location>
</feature>
<feature type="region of interest" description="Disordered" evidence="3">
    <location>
        <begin position="63"/>
        <end position="86"/>
    </location>
</feature>
<evidence type="ECO:0000256" key="3">
    <source>
        <dbReference type="SAM" id="MobiDB-lite"/>
    </source>
</evidence>
<dbReference type="OrthoDB" id="5983572at2759"/>
<sequence>MPDTQALVSHIVSQTRQNVEFLVSQDEISREAGREILAKLPSASTASILALSEQTSRLMIPEPTISAPVSPPPPASTELGPPVRRNVPPPPVQLSRAKAIWGYNENGQEQNDLSFRAGDVIEVVAETNADWWTGKINGKQGLFPSNYVEKMDSSSFSPPSYPPDIRKSPVPYGPSYQSPPPSNYQLAPPAQYMPPAPPQGYNPYMGPPMQPAPVQVVQQEAPPQQKPSRFGGLGQTAAGGVGFGAGSAVGSGIINAIF</sequence>
<evidence type="ECO:0000256" key="2">
    <source>
        <dbReference type="PROSITE-ProRule" id="PRU00192"/>
    </source>
</evidence>
<dbReference type="Proteomes" id="UP000310158">
    <property type="component" value="Unassembled WGS sequence"/>
</dbReference>
<dbReference type="FunFam" id="2.30.30.40:FF:000072">
    <property type="entry name" value="Unconventional Myosin IB"/>
    <property type="match status" value="1"/>
</dbReference>
<dbReference type="InterPro" id="IPR050670">
    <property type="entry name" value="STAM"/>
</dbReference>
<dbReference type="AlphaFoldDB" id="A0A4S4M7J0"/>
<dbReference type="PANTHER" id="PTHR45929:SF7">
    <property type="entry name" value="LAS SEVENTEEN-BINDING PROTEIN 1"/>
    <property type="match status" value="1"/>
</dbReference>
<keyword evidence="1 2" id="KW-0728">SH3 domain</keyword>
<evidence type="ECO:0000313" key="6">
    <source>
        <dbReference type="Proteomes" id="UP000310158"/>
    </source>
</evidence>
<dbReference type="PROSITE" id="PS50002">
    <property type="entry name" value="SH3"/>
    <property type="match status" value="1"/>
</dbReference>
<proteinExistence type="predicted"/>
<feature type="compositionally biased region" description="Low complexity" evidence="3">
    <location>
        <begin position="76"/>
        <end position="86"/>
    </location>
</feature>
<evidence type="ECO:0000259" key="4">
    <source>
        <dbReference type="PROSITE" id="PS50002"/>
    </source>
</evidence>
<dbReference type="SUPFAM" id="SSF50044">
    <property type="entry name" value="SH3-domain"/>
    <property type="match status" value="1"/>
</dbReference>
<dbReference type="EMBL" id="SGPL01000005">
    <property type="protein sequence ID" value="THH21262.1"/>
    <property type="molecule type" value="Genomic_DNA"/>
</dbReference>
<evidence type="ECO:0000256" key="1">
    <source>
        <dbReference type="ARBA" id="ARBA00022443"/>
    </source>
</evidence>
<dbReference type="PRINTS" id="PR00452">
    <property type="entry name" value="SH3DOMAIN"/>
</dbReference>
<dbReference type="Gene3D" id="2.30.30.40">
    <property type="entry name" value="SH3 Domains"/>
    <property type="match status" value="1"/>
</dbReference>
<protein>
    <recommendedName>
        <fullName evidence="4">SH3 domain-containing protein</fullName>
    </recommendedName>
</protein>
<name>A0A4S4M7J0_9AGAM</name>
<feature type="domain" description="SH3" evidence="4">
    <location>
        <begin position="92"/>
        <end position="153"/>
    </location>
</feature>
<dbReference type="InterPro" id="IPR036028">
    <property type="entry name" value="SH3-like_dom_sf"/>
</dbReference>
<dbReference type="InterPro" id="IPR001452">
    <property type="entry name" value="SH3_domain"/>
</dbReference>
<organism evidence="5 6">
    <name type="scientific">Bondarzewia mesenterica</name>
    <dbReference type="NCBI Taxonomy" id="1095465"/>
    <lineage>
        <taxon>Eukaryota</taxon>
        <taxon>Fungi</taxon>
        <taxon>Dikarya</taxon>
        <taxon>Basidiomycota</taxon>
        <taxon>Agaricomycotina</taxon>
        <taxon>Agaricomycetes</taxon>
        <taxon>Russulales</taxon>
        <taxon>Bondarzewiaceae</taxon>
        <taxon>Bondarzewia</taxon>
    </lineage>
</organism>
<dbReference type="Pfam" id="PF00018">
    <property type="entry name" value="SH3_1"/>
    <property type="match status" value="1"/>
</dbReference>
<gene>
    <name evidence="5" type="ORF">EW146_g246</name>
</gene>